<dbReference type="EMBL" id="BAABFU010000001">
    <property type="protein sequence ID" value="GAA4344911.1"/>
    <property type="molecule type" value="Genomic_DNA"/>
</dbReference>
<organism evidence="1 2">
    <name type="scientific">Kangiella taiwanensis</name>
    <dbReference type="NCBI Taxonomy" id="1079179"/>
    <lineage>
        <taxon>Bacteria</taxon>
        <taxon>Pseudomonadati</taxon>
        <taxon>Pseudomonadota</taxon>
        <taxon>Gammaproteobacteria</taxon>
        <taxon>Kangiellales</taxon>
        <taxon>Kangiellaceae</taxon>
        <taxon>Kangiella</taxon>
    </lineage>
</organism>
<keyword evidence="2" id="KW-1185">Reference proteome</keyword>
<evidence type="ECO:0000313" key="1">
    <source>
        <dbReference type="EMBL" id="GAA4344911.1"/>
    </source>
</evidence>
<accession>A0ABP8HUS3</accession>
<dbReference type="Proteomes" id="UP001501294">
    <property type="component" value="Unassembled WGS sequence"/>
</dbReference>
<reference evidence="2" key="1">
    <citation type="journal article" date="2019" name="Int. J. Syst. Evol. Microbiol.">
        <title>The Global Catalogue of Microorganisms (GCM) 10K type strain sequencing project: providing services to taxonomists for standard genome sequencing and annotation.</title>
        <authorList>
            <consortium name="The Broad Institute Genomics Platform"/>
            <consortium name="The Broad Institute Genome Sequencing Center for Infectious Disease"/>
            <person name="Wu L."/>
            <person name="Ma J."/>
        </authorList>
    </citation>
    <scope>NUCLEOTIDE SEQUENCE [LARGE SCALE GENOMIC DNA]</scope>
    <source>
        <strain evidence="2">JCM 17727</strain>
    </source>
</reference>
<dbReference type="SUPFAM" id="SSF55486">
    <property type="entry name" value="Metalloproteases ('zincins'), catalytic domain"/>
    <property type="match status" value="1"/>
</dbReference>
<comment type="caution">
    <text evidence="1">The sequence shown here is derived from an EMBL/GenBank/DDBJ whole genome shotgun (WGS) entry which is preliminary data.</text>
</comment>
<proteinExistence type="predicted"/>
<sequence>MFPWRFFCACVALIILSGCDVPNAEIKGTVTYEKVPHSSISHGLEYDKSFDAPVRGVEVQLIEDGNIIDTYVTGSNGEFKFIKKMDTFVKIRVRAELSNDTNDDDGNEWQVRVVDNTNQKALYVLETDTFEVKREDMNVDLHAASGWRRGEGYGSTRASAPFHILDKVYDIFVKLDAIGSVQLPALTINWSPNNIPQFGDITVGEIGTSYYQNGQIFLLGAEDVDTDEYDQHVIIHEWGHFFEDSVARSDSIGGPHAGGDYLDMRVAFGEGFGNAWSAMITDQPTYQDSFDQDQATGFSIEIEDNDVINPGWFSEGSVQSLLYDIYDEASDGQDFINLGLEPIVAVLTGQQKNTDAFTSVFSFMTYLKDENPSFVNDFNNLLEAQNITSDVDIWGSNATNDGSLPEALPIYLELNPAEVIRVCTSTSQGADGNKLANHRFIKLNVPSTGSYTLTLTPSRDNDIDGYIFTQGQEIAKNEAAGIEPAVITTELTQGISIADVIGYNAEGTAVAATCFNAEFQMN</sequence>
<gene>
    <name evidence="1" type="ORF">GCM10023150_04830</name>
</gene>
<evidence type="ECO:0008006" key="3">
    <source>
        <dbReference type="Google" id="ProtNLM"/>
    </source>
</evidence>
<protein>
    <recommendedName>
        <fullName evidence="3">Lipoprotein</fullName>
    </recommendedName>
</protein>
<dbReference type="PROSITE" id="PS51257">
    <property type="entry name" value="PROKAR_LIPOPROTEIN"/>
    <property type="match status" value="1"/>
</dbReference>
<name>A0ABP8HUS3_9GAMM</name>
<evidence type="ECO:0000313" key="2">
    <source>
        <dbReference type="Proteomes" id="UP001501294"/>
    </source>
</evidence>